<reference evidence="5 6" key="2">
    <citation type="journal article" date="2011" name="Stand. Genomic Sci.">
        <title>Complete genome sequence of Truepera radiovictrix type strain (RQ-24).</title>
        <authorList>
            <person name="Ivanova N."/>
            <person name="Rohde C."/>
            <person name="Munk C."/>
            <person name="Nolan M."/>
            <person name="Lucas S."/>
            <person name="Del Rio T.G."/>
            <person name="Tice H."/>
            <person name="Deshpande S."/>
            <person name="Cheng J.F."/>
            <person name="Tapia R."/>
            <person name="Han C."/>
            <person name="Goodwin L."/>
            <person name="Pitluck S."/>
            <person name="Liolios K."/>
            <person name="Mavromatis K."/>
            <person name="Mikhailova N."/>
            <person name="Pati A."/>
            <person name="Chen A."/>
            <person name="Palaniappan K."/>
            <person name="Land M."/>
            <person name="Hauser L."/>
            <person name="Chang Y.J."/>
            <person name="Jeffries C.D."/>
            <person name="Brambilla E."/>
            <person name="Rohde M."/>
            <person name="Goker M."/>
            <person name="Tindall B.J."/>
            <person name="Woyke T."/>
            <person name="Bristow J."/>
            <person name="Eisen J.A."/>
            <person name="Markowitz V."/>
            <person name="Hugenholtz P."/>
            <person name="Kyrpides N.C."/>
            <person name="Klenk H.P."/>
            <person name="Lapidus A."/>
        </authorList>
    </citation>
    <scope>NUCLEOTIDE SEQUENCE [LARGE SCALE GENOMIC DNA]</scope>
    <source>
        <strain evidence="6">DSM 17093 / CIP 108686 / LMG 22925 / RQ-24</strain>
    </source>
</reference>
<dbReference type="eggNOG" id="COG1022">
    <property type="taxonomic scope" value="Bacteria"/>
</dbReference>
<dbReference type="KEGG" id="tra:Trad_2949"/>
<organism evidence="5 6">
    <name type="scientific">Truepera radiovictrix (strain DSM 17093 / CIP 108686 / LMG 22925 / RQ-24)</name>
    <dbReference type="NCBI Taxonomy" id="649638"/>
    <lineage>
        <taxon>Bacteria</taxon>
        <taxon>Thermotogati</taxon>
        <taxon>Deinococcota</taxon>
        <taxon>Deinococci</taxon>
        <taxon>Trueperales</taxon>
        <taxon>Trueperaceae</taxon>
        <taxon>Truepera</taxon>
    </lineage>
</organism>
<keyword evidence="1" id="KW-0547">Nucleotide-binding</keyword>
<dbReference type="PROSITE" id="PS00455">
    <property type="entry name" value="AMP_BINDING"/>
    <property type="match status" value="1"/>
</dbReference>
<keyword evidence="2" id="KW-0067">ATP-binding</keyword>
<dbReference type="GO" id="GO:0005524">
    <property type="term" value="F:ATP binding"/>
    <property type="evidence" value="ECO:0007669"/>
    <property type="project" value="UniProtKB-KW"/>
</dbReference>
<reference evidence="6" key="1">
    <citation type="submission" date="2010-05" db="EMBL/GenBank/DDBJ databases">
        <title>The complete genome of Truepera radiovictris DSM 17093.</title>
        <authorList>
            <consortium name="US DOE Joint Genome Institute (JGI-PGF)"/>
            <person name="Lucas S."/>
            <person name="Copeland A."/>
            <person name="Lapidus A."/>
            <person name="Glavina del Rio T."/>
            <person name="Dalin E."/>
            <person name="Tice H."/>
            <person name="Bruce D."/>
            <person name="Goodwin L."/>
            <person name="Pitluck S."/>
            <person name="Kyrpides N."/>
            <person name="Mavromatis K."/>
            <person name="Ovchinnikova G."/>
            <person name="Munk A.C."/>
            <person name="Detter J.C."/>
            <person name="Han C."/>
            <person name="Tapia R."/>
            <person name="Land M."/>
            <person name="Hauser L."/>
            <person name="Markowitz V."/>
            <person name="Cheng J.-F."/>
            <person name="Hugenholtz P."/>
            <person name="Woyke T."/>
            <person name="Wu D."/>
            <person name="Tindall B."/>
            <person name="Pomrenke H.G."/>
            <person name="Brambilla E."/>
            <person name="Klenk H.-P."/>
            <person name="Eisen J.A."/>
        </authorList>
    </citation>
    <scope>NUCLEOTIDE SEQUENCE [LARGE SCALE GENOMIC DNA]</scope>
    <source>
        <strain evidence="6">DSM 17093 / CIP 108686 / LMG 22925 / RQ-24</strain>
    </source>
</reference>
<name>D7CW93_TRURR</name>
<dbReference type="Gene3D" id="3.40.50.12780">
    <property type="entry name" value="N-terminal domain of ligase-like"/>
    <property type="match status" value="1"/>
</dbReference>
<dbReference type="InterPro" id="IPR020845">
    <property type="entry name" value="AMP-binding_CS"/>
</dbReference>
<evidence type="ECO:0000256" key="1">
    <source>
        <dbReference type="ARBA" id="ARBA00022741"/>
    </source>
</evidence>
<dbReference type="RefSeq" id="WP_013179402.1">
    <property type="nucleotide sequence ID" value="NC_014221.1"/>
</dbReference>
<proteinExistence type="predicted"/>
<dbReference type="InterPro" id="IPR000873">
    <property type="entry name" value="AMP-dep_synth/lig_dom"/>
</dbReference>
<dbReference type="PRINTS" id="PR00154">
    <property type="entry name" value="AMPBINDING"/>
</dbReference>
<dbReference type="Proteomes" id="UP000000379">
    <property type="component" value="Chromosome"/>
</dbReference>
<keyword evidence="6" id="KW-1185">Reference proteome</keyword>
<dbReference type="Pfam" id="PF00501">
    <property type="entry name" value="AMP-binding"/>
    <property type="match status" value="1"/>
</dbReference>
<dbReference type="AlphaFoldDB" id="D7CW93"/>
<protein>
    <submittedName>
        <fullName evidence="5">AMP-dependent synthetase and ligase</fullName>
    </submittedName>
</protein>
<dbReference type="EMBL" id="CP002049">
    <property type="protein sequence ID" value="ADI16043.1"/>
    <property type="molecule type" value="Genomic_DNA"/>
</dbReference>
<evidence type="ECO:0000256" key="2">
    <source>
        <dbReference type="ARBA" id="ARBA00022840"/>
    </source>
</evidence>
<keyword evidence="5" id="KW-0436">Ligase</keyword>
<feature type="region of interest" description="Disordered" evidence="3">
    <location>
        <begin position="1"/>
        <end position="23"/>
    </location>
</feature>
<dbReference type="InterPro" id="IPR042099">
    <property type="entry name" value="ANL_N_sf"/>
</dbReference>
<dbReference type="SUPFAM" id="SSF56801">
    <property type="entry name" value="Acetyl-CoA synthetase-like"/>
    <property type="match status" value="1"/>
</dbReference>
<sequence length="642" mass="69122">MNVAPMNAASPQTAPPTPVHTASPQAGRVLLGRTLPSLLDEACHNNPNPLAFNQPTPSGWKTLSTEAFRARAEALALSFADLGLAHGDRMALYTHSDLSFCLPDMAGLIMGVVGVPLYLTHGDEAFRFILGQTEPKLLVVSDEALLEKMAPHVRAAKIPHVLLGDPFESPAPEALRALQDRLGEAQLHTLTALVERGEALRAENPGALKRLRERVQADDLATIIYTSGTTGRPKGVMLSQQNISSNALAAFSGLPGLKRGGETALSFLPLTHIFARTLHYGLTAWGTAVYFSAPETVRDHLKEVQPTILATVPRVLEKVYEGILKAGGELTGVKKSLFDWSVSLARRYDPEKGTSTFYSTQRLAADKLVYDKWREALGSRLRLVIVGGAALRPELVRVFGAAGIHVLQGYGLTETSPIISYNRPHANRPGTVGQLLAGVEVKISPQGEILTRGPHVMKGYFNAPEETAKVLDADGWLHTGDLGEMSDDGFLTITGRLKNLFKLSTGKFVMPQPLEGRLEESPLVEHALVVGEGEKYTAALLFLAPDTDPGATQEALRELVRAANRDLPAWSQIKRAALVRGTLSVDNGLLTPTLKVRRPQVLAKYEGVLEALFGRAPHAEGPASEDFSILEVSEAPAKGATA</sequence>
<dbReference type="PANTHER" id="PTHR43272:SF33">
    <property type="entry name" value="AMP-BINDING DOMAIN-CONTAINING PROTEIN-RELATED"/>
    <property type="match status" value="1"/>
</dbReference>
<dbReference type="GO" id="GO:0016020">
    <property type="term" value="C:membrane"/>
    <property type="evidence" value="ECO:0007669"/>
    <property type="project" value="TreeGrafter"/>
</dbReference>
<evidence type="ECO:0000259" key="4">
    <source>
        <dbReference type="Pfam" id="PF00501"/>
    </source>
</evidence>
<dbReference type="PANTHER" id="PTHR43272">
    <property type="entry name" value="LONG-CHAIN-FATTY-ACID--COA LIGASE"/>
    <property type="match status" value="1"/>
</dbReference>
<evidence type="ECO:0000256" key="3">
    <source>
        <dbReference type="SAM" id="MobiDB-lite"/>
    </source>
</evidence>
<dbReference type="HOGENOM" id="CLU_000022_45_5_0"/>
<evidence type="ECO:0000313" key="6">
    <source>
        <dbReference type="Proteomes" id="UP000000379"/>
    </source>
</evidence>
<gene>
    <name evidence="5" type="ordered locus">Trad_2949</name>
</gene>
<dbReference type="InterPro" id="IPR020459">
    <property type="entry name" value="AMP-binding"/>
</dbReference>
<dbReference type="STRING" id="649638.Trad_2949"/>
<dbReference type="Pfam" id="PF23562">
    <property type="entry name" value="AMP-binding_C_3"/>
    <property type="match status" value="1"/>
</dbReference>
<evidence type="ECO:0000313" key="5">
    <source>
        <dbReference type="EMBL" id="ADI16043.1"/>
    </source>
</evidence>
<feature type="domain" description="AMP-dependent synthetase/ligase" evidence="4">
    <location>
        <begin position="40"/>
        <end position="461"/>
    </location>
</feature>
<accession>D7CW93</accession>
<dbReference type="GO" id="GO:0004467">
    <property type="term" value="F:long-chain fatty acid-CoA ligase activity"/>
    <property type="evidence" value="ECO:0007669"/>
    <property type="project" value="TreeGrafter"/>
</dbReference>
<dbReference type="CDD" id="cd05907">
    <property type="entry name" value="VL_LC_FACS_like"/>
    <property type="match status" value="1"/>
</dbReference>